<feature type="active site" description="Proton acceptor" evidence="9">
    <location>
        <position position="331"/>
    </location>
</feature>
<evidence type="ECO:0000256" key="5">
    <source>
        <dbReference type="ARBA" id="ARBA00022832"/>
    </source>
</evidence>
<dbReference type="InterPro" id="IPR042231">
    <property type="entry name" value="Cho/carn_acyl_trans_2"/>
</dbReference>
<reference evidence="12 13" key="1">
    <citation type="journal article" date="2011" name="Cell">
        <title>The monarch butterfly genome yields insights into long-distance migration.</title>
        <authorList>
            <person name="Zhan S."/>
            <person name="Merlin C."/>
            <person name="Boore J.L."/>
            <person name="Reppert S.M."/>
        </authorList>
    </citation>
    <scope>NUCLEOTIDE SEQUENCE [LARGE SCALE GENOMIC DNA]</scope>
    <source>
        <strain evidence="12">F-2</strain>
    </source>
</reference>
<dbReference type="InterPro" id="IPR000542">
    <property type="entry name" value="Carn_acyl_trans"/>
</dbReference>
<comment type="similarity">
    <text evidence="2 10">Belongs to the carnitine/choline acetyltransferase family.</text>
</comment>
<dbReference type="InParanoid" id="A0A212FLS5"/>
<sequence>MHFQKSLPRLPIPDLSKSRDRYLNAIRPLLAKDQYETAVKRTDKFVNNEGKELQSKLVNKDKMNKQTSYISDYWFDLYLRDRSALPINYNPLIVFQNDLRPDYNDQLLRTSNLLVSAVRFMMALREQILEPEVYHLQPKKSNTPLFRTVTGLLPESLSWYGAYLFKAFPLDMSQFVGLFNATRIPLVGKDKIFRDTSCNHVVVQRNGHFYIFDVVDSNGNILSPTEILGNMSQIMEDKTPKAEYPVGILTTQNRDVWAKQRIYLEENGNQETLKKIDSAIFNIVLDDETIDDNKHKILTNYLHGDGLNRWFDKSFSLITTKDGVSGINFEHSWGDGVAVLRFFEDIYKETTTKPFITPDSRPSKNNITVKKIEFNLDDKSKNFIVNAKNEYSDWCNSLSIDYILYEQLTKEACKKLKVSPDCIMQLGFQAAYHLLHGKYVGTYESCSTSAFKHGRTETMRPCTDKTKAFCDLLHSKKASDQELRSLMQECSLYHSNLTKEAAMGQGFDRHMFALMKIAEENHMPRPEIFDSYEYKYLNKSILSTSTLSSPSVLAGGFGPVVKEGFGIGYSAFADKLGAAVASYKQHNNSSEFVQALQKSFEDIRKILSY</sequence>
<evidence type="ECO:0000256" key="1">
    <source>
        <dbReference type="ARBA" id="ARBA00005005"/>
    </source>
</evidence>
<evidence type="ECO:0000259" key="11">
    <source>
        <dbReference type="Pfam" id="PF00755"/>
    </source>
</evidence>
<comment type="caution">
    <text evidence="12">The sequence shown here is derived from an EMBL/GenBank/DDBJ whole genome shotgun (WGS) entry which is preliminary data.</text>
</comment>
<keyword evidence="6" id="KW-0443">Lipid metabolism</keyword>
<dbReference type="GO" id="GO:0004095">
    <property type="term" value="F:carnitine O-palmitoyltransferase activity"/>
    <property type="evidence" value="ECO:0007669"/>
    <property type="project" value="TreeGrafter"/>
</dbReference>
<evidence type="ECO:0000256" key="4">
    <source>
        <dbReference type="ARBA" id="ARBA00022679"/>
    </source>
</evidence>
<evidence type="ECO:0000256" key="2">
    <source>
        <dbReference type="ARBA" id="ARBA00005232"/>
    </source>
</evidence>
<evidence type="ECO:0000256" key="6">
    <source>
        <dbReference type="ARBA" id="ARBA00023098"/>
    </source>
</evidence>
<dbReference type="eggNOG" id="KOG3719">
    <property type="taxonomic scope" value="Eukaryota"/>
</dbReference>
<keyword evidence="4 10" id="KW-0808">Transferase</keyword>
<accession>A0A212FLS5</accession>
<protein>
    <submittedName>
        <fullName evidence="12">Carnitine O-palmitoyltransferase 2</fullName>
    </submittedName>
</protein>
<dbReference type="InterPro" id="IPR042572">
    <property type="entry name" value="Carn_acyl_trans_N"/>
</dbReference>
<dbReference type="SUPFAM" id="SSF52777">
    <property type="entry name" value="CoA-dependent acyltransferases"/>
    <property type="match status" value="2"/>
</dbReference>
<dbReference type="Gene3D" id="1.20.1280.180">
    <property type="match status" value="1"/>
</dbReference>
<dbReference type="GO" id="GO:0006635">
    <property type="term" value="P:fatty acid beta-oxidation"/>
    <property type="evidence" value="ECO:0007669"/>
    <property type="project" value="UniProtKB-UniPathway"/>
</dbReference>
<proteinExistence type="inferred from homology"/>
<dbReference type="UniPathway" id="UPA00659"/>
<evidence type="ECO:0000256" key="9">
    <source>
        <dbReference type="PIRSR" id="PIRSR600542-1"/>
    </source>
</evidence>
<dbReference type="InterPro" id="IPR039551">
    <property type="entry name" value="Cho/carn_acyl_trans"/>
</dbReference>
<dbReference type="Pfam" id="PF00755">
    <property type="entry name" value="Carn_acyltransf"/>
    <property type="match status" value="1"/>
</dbReference>
<keyword evidence="7 10" id="KW-0012">Acyltransferase</keyword>
<dbReference type="AlphaFoldDB" id="A0A212FLS5"/>
<comment type="catalytic activity">
    <reaction evidence="8">
        <text>4,8-dimethylnonanoyl-CoA + (R)-carnitine = O-4,8-dimethylnonanoyl-(R)-carnitine + CoA</text>
        <dbReference type="Rhea" id="RHEA:44860"/>
        <dbReference type="ChEBI" id="CHEBI:16347"/>
        <dbReference type="ChEBI" id="CHEBI:57287"/>
        <dbReference type="ChEBI" id="CHEBI:77061"/>
        <dbReference type="ChEBI" id="CHEBI:84654"/>
    </reaction>
</comment>
<evidence type="ECO:0000256" key="3">
    <source>
        <dbReference type="ARBA" id="ARBA00022448"/>
    </source>
</evidence>
<dbReference type="GO" id="GO:0005739">
    <property type="term" value="C:mitochondrion"/>
    <property type="evidence" value="ECO:0007669"/>
    <property type="project" value="TreeGrafter"/>
</dbReference>
<gene>
    <name evidence="12" type="ORF">KGM_214065</name>
</gene>
<dbReference type="PANTHER" id="PTHR22589">
    <property type="entry name" value="CARNITINE O-ACYLTRANSFERASE"/>
    <property type="match status" value="1"/>
</dbReference>
<dbReference type="InterPro" id="IPR023213">
    <property type="entry name" value="CAT-like_dom_sf"/>
</dbReference>
<evidence type="ECO:0000256" key="8">
    <source>
        <dbReference type="ARBA" id="ARBA00048999"/>
    </source>
</evidence>
<evidence type="ECO:0000313" key="13">
    <source>
        <dbReference type="Proteomes" id="UP000007151"/>
    </source>
</evidence>
<feature type="domain" description="Choline/carnitine acyltransferase" evidence="11">
    <location>
        <begin position="10"/>
        <end position="598"/>
    </location>
</feature>
<dbReference type="PROSITE" id="PS00440">
    <property type="entry name" value="ACYLTRANSF_C_2"/>
    <property type="match status" value="1"/>
</dbReference>
<evidence type="ECO:0000313" key="12">
    <source>
        <dbReference type="EMBL" id="OWR54649.1"/>
    </source>
</evidence>
<dbReference type="PANTHER" id="PTHR22589:SF16">
    <property type="entry name" value="CARNITINE O-PALMITOYLTRANSFERASE 2, MITOCHONDRIAL"/>
    <property type="match status" value="1"/>
</dbReference>
<name>A0A212FLS5_DANPL</name>
<keyword evidence="5" id="KW-0276">Fatty acid metabolism</keyword>
<dbReference type="EMBL" id="AGBW02007731">
    <property type="protein sequence ID" value="OWR54649.1"/>
    <property type="molecule type" value="Genomic_DNA"/>
</dbReference>
<comment type="pathway">
    <text evidence="1">Lipid metabolism; fatty acid beta-oxidation.</text>
</comment>
<dbReference type="FunCoup" id="A0A212FLS5">
    <property type="interactions" value="1188"/>
</dbReference>
<organism evidence="12 13">
    <name type="scientific">Danaus plexippus plexippus</name>
    <dbReference type="NCBI Taxonomy" id="278856"/>
    <lineage>
        <taxon>Eukaryota</taxon>
        <taxon>Metazoa</taxon>
        <taxon>Ecdysozoa</taxon>
        <taxon>Arthropoda</taxon>
        <taxon>Hexapoda</taxon>
        <taxon>Insecta</taxon>
        <taxon>Pterygota</taxon>
        <taxon>Neoptera</taxon>
        <taxon>Endopterygota</taxon>
        <taxon>Lepidoptera</taxon>
        <taxon>Glossata</taxon>
        <taxon>Ditrysia</taxon>
        <taxon>Papilionoidea</taxon>
        <taxon>Nymphalidae</taxon>
        <taxon>Danainae</taxon>
        <taxon>Danaini</taxon>
        <taxon>Danaina</taxon>
        <taxon>Danaus</taxon>
        <taxon>Danaus</taxon>
    </lineage>
</organism>
<dbReference type="Gene3D" id="1.10.275.20">
    <property type="entry name" value="Choline/Carnitine o-acyltransferase"/>
    <property type="match status" value="1"/>
</dbReference>
<evidence type="ECO:0000256" key="10">
    <source>
        <dbReference type="RuleBase" id="RU003801"/>
    </source>
</evidence>
<dbReference type="Gene3D" id="3.30.559.10">
    <property type="entry name" value="Chloramphenicol acetyltransferase-like domain"/>
    <property type="match status" value="1"/>
</dbReference>
<dbReference type="KEGG" id="dpl:KGM_214065"/>
<evidence type="ECO:0000256" key="7">
    <source>
        <dbReference type="ARBA" id="ARBA00023315"/>
    </source>
</evidence>
<keyword evidence="13" id="KW-1185">Reference proteome</keyword>
<dbReference type="Gene3D" id="3.30.559.70">
    <property type="entry name" value="Choline/Carnitine o-acyltransferase, domain 2"/>
    <property type="match status" value="1"/>
</dbReference>
<dbReference type="STRING" id="278856.A0A212FLS5"/>
<dbReference type="Proteomes" id="UP000007151">
    <property type="component" value="Unassembled WGS sequence"/>
</dbReference>
<keyword evidence="3" id="KW-0813">Transport</keyword>